<feature type="non-terminal residue" evidence="1">
    <location>
        <position position="1"/>
    </location>
</feature>
<dbReference type="AlphaFoldDB" id="A0A382DG40"/>
<evidence type="ECO:0000313" key="1">
    <source>
        <dbReference type="EMBL" id="SVB37450.1"/>
    </source>
</evidence>
<dbReference type="EMBL" id="UINC01039243">
    <property type="protein sequence ID" value="SVB37450.1"/>
    <property type="molecule type" value="Genomic_DNA"/>
</dbReference>
<organism evidence="1">
    <name type="scientific">marine metagenome</name>
    <dbReference type="NCBI Taxonomy" id="408172"/>
    <lineage>
        <taxon>unclassified sequences</taxon>
        <taxon>metagenomes</taxon>
        <taxon>ecological metagenomes</taxon>
    </lineage>
</organism>
<gene>
    <name evidence="1" type="ORF">METZ01_LOCUS190304</name>
</gene>
<accession>A0A382DG40</accession>
<proteinExistence type="predicted"/>
<name>A0A382DG40_9ZZZZ</name>
<sequence>VKVVKCFIELKPGQVDKDSLLRKSEYVRISEWYGSADWNGSNNYLYLAYPTRYRVNSSTRLRVKRGFINGPSGDLSVLSRNLAGYFGGKVGLSPTVRDFYID</sequence>
<protein>
    <submittedName>
        <fullName evidence="1">Uncharacterized protein</fullName>
    </submittedName>
</protein>
<reference evidence="1" key="1">
    <citation type="submission" date="2018-05" db="EMBL/GenBank/DDBJ databases">
        <authorList>
            <person name="Lanie J.A."/>
            <person name="Ng W.-L."/>
            <person name="Kazmierczak K.M."/>
            <person name="Andrzejewski T.M."/>
            <person name="Davidsen T.M."/>
            <person name="Wayne K.J."/>
            <person name="Tettelin H."/>
            <person name="Glass J.I."/>
            <person name="Rusch D."/>
            <person name="Podicherti R."/>
            <person name="Tsui H.-C.T."/>
            <person name="Winkler M.E."/>
        </authorList>
    </citation>
    <scope>NUCLEOTIDE SEQUENCE</scope>
</reference>